<name>W6U2D6_ECHGR</name>
<dbReference type="AlphaFoldDB" id="W6U2D6"/>
<gene>
    <name evidence="1" type="ORF">EGR_09876</name>
</gene>
<dbReference type="RefSeq" id="XP_024346471.1">
    <property type="nucleotide sequence ID" value="XM_024499125.1"/>
</dbReference>
<reference evidence="1 2" key="1">
    <citation type="journal article" date="2013" name="Nat. Genet.">
        <title>The genome of the hydatid tapeworm Echinococcus granulosus.</title>
        <authorList>
            <person name="Zheng H."/>
            <person name="Zhang W."/>
            <person name="Zhang L."/>
            <person name="Zhang Z."/>
            <person name="Li J."/>
            <person name="Lu G."/>
            <person name="Zhu Y."/>
            <person name="Wang Y."/>
            <person name="Huang Y."/>
            <person name="Liu J."/>
            <person name="Kang H."/>
            <person name="Chen J."/>
            <person name="Wang L."/>
            <person name="Chen A."/>
            <person name="Yu S."/>
            <person name="Gao Z."/>
            <person name="Jin L."/>
            <person name="Gu W."/>
            <person name="Wang Z."/>
            <person name="Zhao L."/>
            <person name="Shi B."/>
            <person name="Wen H."/>
            <person name="Lin R."/>
            <person name="Jones M.K."/>
            <person name="Brejova B."/>
            <person name="Vinar T."/>
            <person name="Zhao G."/>
            <person name="McManus D.P."/>
            <person name="Chen Z."/>
            <person name="Zhou Y."/>
            <person name="Wang S."/>
        </authorList>
    </citation>
    <scope>NUCLEOTIDE SEQUENCE [LARGE SCALE GENOMIC DNA]</scope>
</reference>
<dbReference type="EMBL" id="APAU02000172">
    <property type="protein sequence ID" value="EUB55275.1"/>
    <property type="molecule type" value="Genomic_DNA"/>
</dbReference>
<evidence type="ECO:0000313" key="2">
    <source>
        <dbReference type="Proteomes" id="UP000019149"/>
    </source>
</evidence>
<comment type="caution">
    <text evidence="1">The sequence shown here is derived from an EMBL/GenBank/DDBJ whole genome shotgun (WGS) entry which is preliminary data.</text>
</comment>
<proteinExistence type="predicted"/>
<sequence>MSVQIRKYPTSVVAVSEYKGRILLFAMGISCSDKNRGRMTVHRKEANQILASTNGIHKYVEERELQICAGQMVNRNSNLSGKHSDISGDIAPNVSLIYYPEFRLIAAWFHTFLRFDIFPTDLIIAICDKANG</sequence>
<organism evidence="1 2">
    <name type="scientific">Echinococcus granulosus</name>
    <name type="common">Hydatid tapeworm</name>
    <dbReference type="NCBI Taxonomy" id="6210"/>
    <lineage>
        <taxon>Eukaryota</taxon>
        <taxon>Metazoa</taxon>
        <taxon>Spiralia</taxon>
        <taxon>Lophotrochozoa</taxon>
        <taxon>Platyhelminthes</taxon>
        <taxon>Cestoda</taxon>
        <taxon>Eucestoda</taxon>
        <taxon>Cyclophyllidea</taxon>
        <taxon>Taeniidae</taxon>
        <taxon>Echinococcus</taxon>
        <taxon>Echinococcus granulosus group</taxon>
    </lineage>
</organism>
<dbReference type="KEGG" id="egl:EGR_09876"/>
<dbReference type="Proteomes" id="UP000019149">
    <property type="component" value="Unassembled WGS sequence"/>
</dbReference>
<keyword evidence="2" id="KW-1185">Reference proteome</keyword>
<accession>W6U2D6</accession>
<evidence type="ECO:0000313" key="1">
    <source>
        <dbReference type="EMBL" id="EUB55275.1"/>
    </source>
</evidence>
<dbReference type="CTD" id="36345591"/>
<protein>
    <submittedName>
        <fullName evidence="1">Uncharacterized protein</fullName>
    </submittedName>
</protein>
<dbReference type="GeneID" id="36345591"/>